<dbReference type="AlphaFoldDB" id="A0A0D9NUA4"/>
<feature type="chain" id="PRO_5002341507" evidence="1">
    <location>
        <begin position="21"/>
        <end position="86"/>
    </location>
</feature>
<keyword evidence="1" id="KW-0732">Signal</keyword>
<name>A0A0D9NUA4_METAN</name>
<keyword evidence="3" id="KW-1185">Reference proteome</keyword>
<reference evidence="3" key="1">
    <citation type="journal article" date="2014" name="BMC Genomics">
        <title>The genome sequence of the biocontrol fungus Metarhizium anisopliae and comparative genomics of Metarhizium species.</title>
        <authorList>
            <person name="Pattemore J.A."/>
            <person name="Hane J.K."/>
            <person name="Williams A.H."/>
            <person name="Wilson B.A."/>
            <person name="Stodart B.J."/>
            <person name="Ash G.J."/>
        </authorList>
    </citation>
    <scope>NUCLEOTIDE SEQUENCE [LARGE SCALE GENOMIC DNA]</scope>
    <source>
        <strain evidence="3">BRIP 53293</strain>
    </source>
</reference>
<sequence>MKLSATSIFVALATLSGALAQTPESPPSKDQPVKAGTRYYATKCENISPYGEGWHLRCDFDEKNQKISEEEAKASAAQWKVLVTKL</sequence>
<accession>A0A0D9NUA4</accession>
<evidence type="ECO:0000313" key="3">
    <source>
        <dbReference type="Proteomes" id="UP000054544"/>
    </source>
</evidence>
<proteinExistence type="predicted"/>
<dbReference type="EMBL" id="KE384747">
    <property type="protein sequence ID" value="KJK76210.1"/>
    <property type="molecule type" value="Genomic_DNA"/>
</dbReference>
<evidence type="ECO:0000256" key="1">
    <source>
        <dbReference type="SAM" id="SignalP"/>
    </source>
</evidence>
<dbReference type="Proteomes" id="UP000054544">
    <property type="component" value="Unassembled WGS sequence"/>
</dbReference>
<organism evidence="2 3">
    <name type="scientific">Metarhizium anisopliae BRIP 53293</name>
    <dbReference type="NCBI Taxonomy" id="1291518"/>
    <lineage>
        <taxon>Eukaryota</taxon>
        <taxon>Fungi</taxon>
        <taxon>Dikarya</taxon>
        <taxon>Ascomycota</taxon>
        <taxon>Pezizomycotina</taxon>
        <taxon>Sordariomycetes</taxon>
        <taxon>Hypocreomycetidae</taxon>
        <taxon>Hypocreales</taxon>
        <taxon>Clavicipitaceae</taxon>
        <taxon>Metarhizium</taxon>
    </lineage>
</organism>
<evidence type="ECO:0000313" key="2">
    <source>
        <dbReference type="EMBL" id="KJK76210.1"/>
    </source>
</evidence>
<protein>
    <submittedName>
        <fullName evidence="2">Uncharacterized protein</fullName>
    </submittedName>
</protein>
<gene>
    <name evidence="2" type="ORF">H634G_08616</name>
</gene>
<feature type="signal peptide" evidence="1">
    <location>
        <begin position="1"/>
        <end position="20"/>
    </location>
</feature>